<organism evidence="1 2">
    <name type="scientific">Thelephora ganbajun</name>
    <name type="common">Ganba fungus</name>
    <dbReference type="NCBI Taxonomy" id="370292"/>
    <lineage>
        <taxon>Eukaryota</taxon>
        <taxon>Fungi</taxon>
        <taxon>Dikarya</taxon>
        <taxon>Basidiomycota</taxon>
        <taxon>Agaricomycotina</taxon>
        <taxon>Agaricomycetes</taxon>
        <taxon>Thelephorales</taxon>
        <taxon>Thelephoraceae</taxon>
        <taxon>Thelephora</taxon>
    </lineage>
</organism>
<keyword evidence="2" id="KW-1185">Reference proteome</keyword>
<reference evidence="1" key="2">
    <citation type="journal article" date="2020" name="Nat. Commun.">
        <title>Large-scale genome sequencing of mycorrhizal fungi provides insights into the early evolution of symbiotic traits.</title>
        <authorList>
            <person name="Miyauchi S."/>
            <person name="Kiss E."/>
            <person name="Kuo A."/>
            <person name="Drula E."/>
            <person name="Kohler A."/>
            <person name="Sanchez-Garcia M."/>
            <person name="Morin E."/>
            <person name="Andreopoulos B."/>
            <person name="Barry K.W."/>
            <person name="Bonito G."/>
            <person name="Buee M."/>
            <person name="Carver A."/>
            <person name="Chen C."/>
            <person name="Cichocki N."/>
            <person name="Clum A."/>
            <person name="Culley D."/>
            <person name="Crous P.W."/>
            <person name="Fauchery L."/>
            <person name="Girlanda M."/>
            <person name="Hayes R.D."/>
            <person name="Keri Z."/>
            <person name="LaButti K."/>
            <person name="Lipzen A."/>
            <person name="Lombard V."/>
            <person name="Magnuson J."/>
            <person name="Maillard F."/>
            <person name="Murat C."/>
            <person name="Nolan M."/>
            <person name="Ohm R.A."/>
            <person name="Pangilinan J."/>
            <person name="Pereira M.F."/>
            <person name="Perotto S."/>
            <person name="Peter M."/>
            <person name="Pfister S."/>
            <person name="Riley R."/>
            <person name="Sitrit Y."/>
            <person name="Stielow J.B."/>
            <person name="Szollosi G."/>
            <person name="Zifcakova L."/>
            <person name="Stursova M."/>
            <person name="Spatafora J.W."/>
            <person name="Tedersoo L."/>
            <person name="Vaario L.M."/>
            <person name="Yamada A."/>
            <person name="Yan M."/>
            <person name="Wang P."/>
            <person name="Xu J."/>
            <person name="Bruns T."/>
            <person name="Baldrian P."/>
            <person name="Vilgalys R."/>
            <person name="Dunand C."/>
            <person name="Henrissat B."/>
            <person name="Grigoriev I.V."/>
            <person name="Hibbett D."/>
            <person name="Nagy L.G."/>
            <person name="Martin F.M."/>
        </authorList>
    </citation>
    <scope>NUCLEOTIDE SEQUENCE</scope>
    <source>
        <strain evidence="1">P2</strain>
    </source>
</reference>
<reference evidence="1" key="1">
    <citation type="submission" date="2019-10" db="EMBL/GenBank/DDBJ databases">
        <authorList>
            <consortium name="DOE Joint Genome Institute"/>
            <person name="Kuo A."/>
            <person name="Miyauchi S."/>
            <person name="Kiss E."/>
            <person name="Drula E."/>
            <person name="Kohler A."/>
            <person name="Sanchez-Garcia M."/>
            <person name="Andreopoulos B."/>
            <person name="Barry K.W."/>
            <person name="Bonito G."/>
            <person name="Buee M."/>
            <person name="Carver A."/>
            <person name="Chen C."/>
            <person name="Cichocki N."/>
            <person name="Clum A."/>
            <person name="Culley D."/>
            <person name="Crous P.W."/>
            <person name="Fauchery L."/>
            <person name="Girlanda M."/>
            <person name="Hayes R."/>
            <person name="Keri Z."/>
            <person name="Labutti K."/>
            <person name="Lipzen A."/>
            <person name="Lombard V."/>
            <person name="Magnuson J."/>
            <person name="Maillard F."/>
            <person name="Morin E."/>
            <person name="Murat C."/>
            <person name="Nolan M."/>
            <person name="Ohm R."/>
            <person name="Pangilinan J."/>
            <person name="Pereira M."/>
            <person name="Perotto S."/>
            <person name="Peter M."/>
            <person name="Riley R."/>
            <person name="Sitrit Y."/>
            <person name="Stielow B."/>
            <person name="Szollosi G."/>
            <person name="Zifcakova L."/>
            <person name="Stursova M."/>
            <person name="Spatafora J.W."/>
            <person name="Tedersoo L."/>
            <person name="Vaario L.-M."/>
            <person name="Yamada A."/>
            <person name="Yan M."/>
            <person name="Wang P."/>
            <person name="Xu J."/>
            <person name="Bruns T."/>
            <person name="Baldrian P."/>
            <person name="Vilgalys R."/>
            <person name="Henrissat B."/>
            <person name="Grigoriev I.V."/>
            <person name="Hibbett D."/>
            <person name="Nagy L.G."/>
            <person name="Martin F.M."/>
        </authorList>
    </citation>
    <scope>NUCLEOTIDE SEQUENCE</scope>
    <source>
        <strain evidence="1">P2</strain>
    </source>
</reference>
<sequence>MTIVEMLVECGPESATFVSNIRRLSELVDNCRRLQVTFDVRPRVLDVRLQTFDLRITNVDTLPLRVTTGDCGLHNFARA</sequence>
<dbReference type="EMBL" id="MU118494">
    <property type="protein sequence ID" value="KAF9642408.1"/>
    <property type="molecule type" value="Genomic_DNA"/>
</dbReference>
<name>A0ACB6YYZ1_THEGA</name>
<protein>
    <submittedName>
        <fullName evidence="1">Uncharacterized protein</fullName>
    </submittedName>
</protein>
<evidence type="ECO:0000313" key="2">
    <source>
        <dbReference type="Proteomes" id="UP000886501"/>
    </source>
</evidence>
<proteinExistence type="predicted"/>
<gene>
    <name evidence="1" type="ORF">BDM02DRAFT_3124572</name>
</gene>
<accession>A0ACB6YYZ1</accession>
<evidence type="ECO:0000313" key="1">
    <source>
        <dbReference type="EMBL" id="KAF9642408.1"/>
    </source>
</evidence>
<dbReference type="Proteomes" id="UP000886501">
    <property type="component" value="Unassembled WGS sequence"/>
</dbReference>
<comment type="caution">
    <text evidence="1">The sequence shown here is derived from an EMBL/GenBank/DDBJ whole genome shotgun (WGS) entry which is preliminary data.</text>
</comment>